<feature type="region of interest" description="Disordered" evidence="1">
    <location>
        <begin position="1"/>
        <end position="53"/>
    </location>
</feature>
<reference evidence="2" key="1">
    <citation type="submission" date="2020-03" db="EMBL/GenBank/DDBJ databases">
        <authorList>
            <person name="Weist P."/>
        </authorList>
    </citation>
    <scope>NUCLEOTIDE SEQUENCE</scope>
</reference>
<comment type="caution">
    <text evidence="2">The sequence shown here is derived from an EMBL/GenBank/DDBJ whole genome shotgun (WGS) entry which is preliminary data.</text>
</comment>
<dbReference type="Proteomes" id="UP001153269">
    <property type="component" value="Unassembled WGS sequence"/>
</dbReference>
<sequence length="53" mass="5901">ALHLSGSRSLGFSRDHGSSRKVWPPLPLPPPSGLREAWGRRDRRLPSRGEGEQ</sequence>
<organism evidence="2 3">
    <name type="scientific">Pleuronectes platessa</name>
    <name type="common">European plaice</name>
    <dbReference type="NCBI Taxonomy" id="8262"/>
    <lineage>
        <taxon>Eukaryota</taxon>
        <taxon>Metazoa</taxon>
        <taxon>Chordata</taxon>
        <taxon>Craniata</taxon>
        <taxon>Vertebrata</taxon>
        <taxon>Euteleostomi</taxon>
        <taxon>Actinopterygii</taxon>
        <taxon>Neopterygii</taxon>
        <taxon>Teleostei</taxon>
        <taxon>Neoteleostei</taxon>
        <taxon>Acanthomorphata</taxon>
        <taxon>Carangaria</taxon>
        <taxon>Pleuronectiformes</taxon>
        <taxon>Pleuronectoidei</taxon>
        <taxon>Pleuronectidae</taxon>
        <taxon>Pleuronectes</taxon>
    </lineage>
</organism>
<dbReference type="EMBL" id="CADEAL010002778">
    <property type="protein sequence ID" value="CAB1442050.1"/>
    <property type="molecule type" value="Genomic_DNA"/>
</dbReference>
<feature type="non-terminal residue" evidence="2">
    <location>
        <position position="1"/>
    </location>
</feature>
<evidence type="ECO:0000256" key="1">
    <source>
        <dbReference type="SAM" id="MobiDB-lite"/>
    </source>
</evidence>
<accession>A0A9N7YXV5</accession>
<protein>
    <submittedName>
        <fullName evidence="2">Uncharacterized protein</fullName>
    </submittedName>
</protein>
<keyword evidence="3" id="KW-1185">Reference proteome</keyword>
<evidence type="ECO:0000313" key="2">
    <source>
        <dbReference type="EMBL" id="CAB1442050.1"/>
    </source>
</evidence>
<name>A0A9N7YXV5_PLEPL</name>
<dbReference type="AlphaFoldDB" id="A0A9N7YXV5"/>
<gene>
    <name evidence="2" type="ORF">PLEPLA_LOCUS29755</name>
</gene>
<evidence type="ECO:0000313" key="3">
    <source>
        <dbReference type="Proteomes" id="UP001153269"/>
    </source>
</evidence>
<feature type="compositionally biased region" description="Basic and acidic residues" evidence="1">
    <location>
        <begin position="37"/>
        <end position="53"/>
    </location>
</feature>
<feature type="non-terminal residue" evidence="2">
    <location>
        <position position="53"/>
    </location>
</feature>
<proteinExistence type="predicted"/>
<feature type="compositionally biased region" description="Polar residues" evidence="1">
    <location>
        <begin position="1"/>
        <end position="10"/>
    </location>
</feature>